<keyword evidence="2" id="KW-0963">Cytoplasm</keyword>
<name>X0XW58_9ZZZZ</name>
<keyword evidence="3" id="KW-0677">Repeat</keyword>
<dbReference type="PANTHER" id="PTHR46630:SF1">
    <property type="entry name" value="TETRATRICOPEPTIDE REPEAT PROTEIN 29"/>
    <property type="match status" value="1"/>
</dbReference>
<keyword evidence="4" id="KW-0802">TPR repeat</keyword>
<gene>
    <name evidence="5" type="ORF">S01H1_62359</name>
</gene>
<dbReference type="PANTHER" id="PTHR46630">
    <property type="entry name" value="TETRATRICOPEPTIDE REPEAT PROTEIN 29"/>
    <property type="match status" value="1"/>
</dbReference>
<evidence type="ECO:0000256" key="2">
    <source>
        <dbReference type="ARBA" id="ARBA00022490"/>
    </source>
</evidence>
<comment type="caution">
    <text evidence="5">The sequence shown here is derived from an EMBL/GenBank/DDBJ whole genome shotgun (WGS) entry which is preliminary data.</text>
</comment>
<sequence>GIANTLSLFGKIYSSEGKYDLAVKYCKESLSLNRENNRDRIDVLNTLAEIYYFKNELNRAVKYQKQAVAIAEEIKMTDAIARNLLTLAKFYRVKGDNDLVINYAEQCLILSEKWGLTHWMAQSLMILIGTYIDEKSREKADRYFSRLTELHNQAKEKGDWDFPQAFLASKAYIMKSSTRMRDRVEAQSIFKELINRGRSIYFGEEGLIFNLISLSDLLLEELSIYNDLEILDEVNSCITKILEIAEKENNYFW</sequence>
<dbReference type="PROSITE" id="PS50005">
    <property type="entry name" value="TPR"/>
    <property type="match status" value="1"/>
</dbReference>
<evidence type="ECO:0000256" key="4">
    <source>
        <dbReference type="ARBA" id="ARBA00022803"/>
    </source>
</evidence>
<dbReference type="GO" id="GO:0005737">
    <property type="term" value="C:cytoplasm"/>
    <property type="evidence" value="ECO:0007669"/>
    <property type="project" value="UniProtKB-SubCell"/>
</dbReference>
<dbReference type="SUPFAM" id="SSF48452">
    <property type="entry name" value="TPR-like"/>
    <property type="match status" value="1"/>
</dbReference>
<dbReference type="EMBL" id="BARS01040953">
    <property type="protein sequence ID" value="GAG40823.1"/>
    <property type="molecule type" value="Genomic_DNA"/>
</dbReference>
<dbReference type="InterPro" id="IPR011990">
    <property type="entry name" value="TPR-like_helical_dom_sf"/>
</dbReference>
<dbReference type="Pfam" id="PF13424">
    <property type="entry name" value="TPR_12"/>
    <property type="match status" value="1"/>
</dbReference>
<evidence type="ECO:0000256" key="3">
    <source>
        <dbReference type="ARBA" id="ARBA00022737"/>
    </source>
</evidence>
<feature type="non-terminal residue" evidence="5">
    <location>
        <position position="253"/>
    </location>
</feature>
<protein>
    <submittedName>
        <fullName evidence="5">Uncharacterized protein</fullName>
    </submittedName>
</protein>
<dbReference type="InterPro" id="IPR051476">
    <property type="entry name" value="Bac_ResReg_Asp_Phosphatase"/>
</dbReference>
<evidence type="ECO:0000256" key="1">
    <source>
        <dbReference type="ARBA" id="ARBA00004496"/>
    </source>
</evidence>
<dbReference type="Gene3D" id="1.25.40.10">
    <property type="entry name" value="Tetratricopeptide repeat domain"/>
    <property type="match status" value="1"/>
</dbReference>
<accession>X0XW58</accession>
<organism evidence="5">
    <name type="scientific">marine sediment metagenome</name>
    <dbReference type="NCBI Taxonomy" id="412755"/>
    <lineage>
        <taxon>unclassified sequences</taxon>
        <taxon>metagenomes</taxon>
        <taxon>ecological metagenomes</taxon>
    </lineage>
</organism>
<dbReference type="AlphaFoldDB" id="X0XW58"/>
<proteinExistence type="predicted"/>
<evidence type="ECO:0000313" key="5">
    <source>
        <dbReference type="EMBL" id="GAG40823.1"/>
    </source>
</evidence>
<reference evidence="5" key="1">
    <citation type="journal article" date="2014" name="Front. Microbiol.">
        <title>High frequency of phylogenetically diverse reductive dehalogenase-homologous genes in deep subseafloor sedimentary metagenomes.</title>
        <authorList>
            <person name="Kawai M."/>
            <person name="Futagami T."/>
            <person name="Toyoda A."/>
            <person name="Takaki Y."/>
            <person name="Nishi S."/>
            <person name="Hori S."/>
            <person name="Arai W."/>
            <person name="Tsubouchi T."/>
            <person name="Morono Y."/>
            <person name="Uchiyama I."/>
            <person name="Ito T."/>
            <person name="Fujiyama A."/>
            <person name="Inagaki F."/>
            <person name="Takami H."/>
        </authorList>
    </citation>
    <scope>NUCLEOTIDE SEQUENCE</scope>
    <source>
        <strain evidence="5">Expedition CK06-06</strain>
    </source>
</reference>
<dbReference type="InterPro" id="IPR019734">
    <property type="entry name" value="TPR_rpt"/>
</dbReference>
<comment type="subcellular location">
    <subcellularLocation>
        <location evidence="1">Cytoplasm</location>
    </subcellularLocation>
</comment>
<dbReference type="SMART" id="SM00028">
    <property type="entry name" value="TPR"/>
    <property type="match status" value="3"/>
</dbReference>
<feature type="non-terminal residue" evidence="5">
    <location>
        <position position="1"/>
    </location>
</feature>